<evidence type="ECO:0000256" key="5">
    <source>
        <dbReference type="SAM" id="MobiDB-lite"/>
    </source>
</evidence>
<dbReference type="InterPro" id="IPR036179">
    <property type="entry name" value="Ig-like_dom_sf"/>
</dbReference>
<organism evidence="7 8">
    <name type="scientific">Xenopus laevis</name>
    <name type="common">African clawed frog</name>
    <dbReference type="NCBI Taxonomy" id="8355"/>
    <lineage>
        <taxon>Eukaryota</taxon>
        <taxon>Metazoa</taxon>
        <taxon>Chordata</taxon>
        <taxon>Craniata</taxon>
        <taxon>Vertebrata</taxon>
        <taxon>Euteleostomi</taxon>
        <taxon>Amphibia</taxon>
        <taxon>Batrachia</taxon>
        <taxon>Anura</taxon>
        <taxon>Pipoidea</taxon>
        <taxon>Pipidae</taxon>
        <taxon>Xenopodinae</taxon>
        <taxon>Xenopus</taxon>
        <taxon>Xenopus</taxon>
    </lineage>
</organism>
<comment type="subcellular location">
    <subcellularLocation>
        <location evidence="1">Membrane</location>
        <topology evidence="1">Single-pass membrane protein</topology>
    </subcellularLocation>
</comment>
<feature type="compositionally biased region" description="Low complexity" evidence="5">
    <location>
        <begin position="230"/>
        <end position="278"/>
    </location>
</feature>
<sequence>MWTMYKKVPPALCLEWVNLQSECWWLSTRDGSGATRRNTARWQKNHKSFVRPSCVSVMCPKPFVFMMLMVIALLPSCQPASAVKRITLFRHKMTLKADSRNLIPCMFYPDHAIDPAVLQLEWGKIPVGGGEYTPLIHLSNGRVQTFHDNSRKYQLFVSLVPSGNCTLVIDDTDTSDGGTYELWMSVNKVVYKPASKIKIDILDDKKPSSRALWSDIIKTLKDNLKGEAETTTNTPITTDTPITTTTTKTTSQTPTTPTSRTTPTPTRATIKAPTTTTTTSIMTSTEPAVANSDAVERALVISVMVIGPILVITSIISGVGIYMYVTLRKKRSSRDVENPEVSTLAAQPSSTCTVQIENETQSDGEEECEEEEETNDEECEEEETNDEECEEEEETNDEEGDEEETEEEETENI</sequence>
<keyword evidence="4 6" id="KW-0472">Membrane</keyword>
<feature type="transmembrane region" description="Helical" evidence="6">
    <location>
        <begin position="299"/>
        <end position="325"/>
    </location>
</feature>
<dbReference type="KEGG" id="xla:108718717"/>
<protein>
    <submittedName>
        <fullName evidence="8 9">Uncharacterized protein LOC108718717</fullName>
    </submittedName>
</protein>
<evidence type="ECO:0000313" key="8">
    <source>
        <dbReference type="RefSeq" id="XP_041421705.1"/>
    </source>
</evidence>
<dbReference type="RefSeq" id="XP_041421706.1">
    <property type="nucleotide sequence ID" value="XM_041565772.1"/>
</dbReference>
<evidence type="ECO:0000256" key="1">
    <source>
        <dbReference type="ARBA" id="ARBA00004167"/>
    </source>
</evidence>
<proteinExistence type="predicted"/>
<dbReference type="SUPFAM" id="SSF48726">
    <property type="entry name" value="Immunoglobulin"/>
    <property type="match status" value="1"/>
</dbReference>
<dbReference type="RefSeq" id="XP_041421705.1">
    <property type="nucleotide sequence ID" value="XM_041565771.1"/>
</dbReference>
<feature type="region of interest" description="Disordered" evidence="5">
    <location>
        <begin position="331"/>
        <end position="413"/>
    </location>
</feature>
<dbReference type="GeneID" id="108718717"/>
<evidence type="ECO:0000256" key="4">
    <source>
        <dbReference type="ARBA" id="ARBA00023136"/>
    </source>
</evidence>
<name>A0A8J1KWM5_XENLA</name>
<reference evidence="8 9" key="1">
    <citation type="submission" date="2025-04" db="UniProtKB">
        <authorList>
            <consortium name="RefSeq"/>
        </authorList>
    </citation>
    <scope>IDENTIFICATION</scope>
    <source>
        <strain evidence="8 9">J_2021</strain>
        <tissue evidence="8 9">Erythrocytes</tissue>
    </source>
</reference>
<evidence type="ECO:0000256" key="6">
    <source>
        <dbReference type="SAM" id="Phobius"/>
    </source>
</evidence>
<dbReference type="GO" id="GO:0071944">
    <property type="term" value="C:cell periphery"/>
    <property type="evidence" value="ECO:0007669"/>
    <property type="project" value="UniProtKB-ARBA"/>
</dbReference>
<evidence type="ECO:0000256" key="2">
    <source>
        <dbReference type="ARBA" id="ARBA00022692"/>
    </source>
</evidence>
<dbReference type="AlphaFoldDB" id="A0A8J1KWM5"/>
<evidence type="ECO:0000313" key="9">
    <source>
        <dbReference type="RefSeq" id="XP_041421706.1"/>
    </source>
</evidence>
<keyword evidence="3 6" id="KW-1133">Transmembrane helix</keyword>
<dbReference type="Proteomes" id="UP000186698">
    <property type="component" value="Chromosome 6L"/>
</dbReference>
<dbReference type="OrthoDB" id="9948388at2759"/>
<feature type="compositionally biased region" description="Polar residues" evidence="5">
    <location>
        <begin position="340"/>
        <end position="359"/>
    </location>
</feature>
<dbReference type="InterPro" id="IPR013783">
    <property type="entry name" value="Ig-like_fold"/>
</dbReference>
<dbReference type="Gene3D" id="2.60.40.10">
    <property type="entry name" value="Immunoglobulins"/>
    <property type="match status" value="1"/>
</dbReference>
<keyword evidence="7" id="KW-1185">Reference proteome</keyword>
<evidence type="ECO:0000256" key="3">
    <source>
        <dbReference type="ARBA" id="ARBA00022989"/>
    </source>
</evidence>
<feature type="compositionally biased region" description="Acidic residues" evidence="5">
    <location>
        <begin position="360"/>
        <end position="413"/>
    </location>
</feature>
<accession>A0A8J1KWM5</accession>
<feature type="region of interest" description="Disordered" evidence="5">
    <location>
        <begin position="227"/>
        <end position="278"/>
    </location>
</feature>
<dbReference type="GO" id="GO:0016020">
    <property type="term" value="C:membrane"/>
    <property type="evidence" value="ECO:0007669"/>
    <property type="project" value="UniProtKB-SubCell"/>
</dbReference>
<evidence type="ECO:0000313" key="7">
    <source>
        <dbReference type="Proteomes" id="UP000186698"/>
    </source>
</evidence>
<keyword evidence="2 6" id="KW-0812">Transmembrane</keyword>
<dbReference type="PANTHER" id="PTHR15549">
    <property type="entry name" value="PAIRED IMMUNOGLOBULIN-LIKE TYPE 2 RECEPTOR"/>
    <property type="match status" value="1"/>
</dbReference>
<dbReference type="InterPro" id="IPR051694">
    <property type="entry name" value="Immunoregulatory_rcpt-like"/>
</dbReference>
<gene>
    <name evidence="8 9" type="primary">LOC108718717</name>
</gene>